<reference evidence="3 4" key="1">
    <citation type="submission" date="2019-03" db="EMBL/GenBank/DDBJ databases">
        <title>Genomics of glacier-inhabiting Cryobacterium strains.</title>
        <authorList>
            <person name="Liu Q."/>
            <person name="Xin Y.-H."/>
        </authorList>
    </citation>
    <scope>NUCLEOTIDE SEQUENCE [LARGE SCALE GENOMIC DNA]</scope>
    <source>
        <strain evidence="3 4">Hh14</strain>
    </source>
</reference>
<comment type="caution">
    <text evidence="3">The sequence shown here is derived from an EMBL/GenBank/DDBJ whole genome shotgun (WGS) entry which is preliminary data.</text>
</comment>
<feature type="compositionally biased region" description="Acidic residues" evidence="1">
    <location>
        <begin position="132"/>
        <end position="147"/>
    </location>
</feature>
<feature type="transmembrane region" description="Helical" evidence="2">
    <location>
        <begin position="51"/>
        <end position="68"/>
    </location>
</feature>
<keyword evidence="2" id="KW-1133">Transmembrane helix</keyword>
<feature type="region of interest" description="Disordered" evidence="1">
    <location>
        <begin position="1"/>
        <end position="20"/>
    </location>
</feature>
<feature type="region of interest" description="Disordered" evidence="1">
    <location>
        <begin position="114"/>
        <end position="159"/>
    </location>
</feature>
<gene>
    <name evidence="3" type="ORF">E3T55_09995</name>
</gene>
<evidence type="ECO:0000313" key="4">
    <source>
        <dbReference type="Proteomes" id="UP000297447"/>
    </source>
</evidence>
<evidence type="ECO:0000313" key="3">
    <source>
        <dbReference type="EMBL" id="TFD50228.1"/>
    </source>
</evidence>
<evidence type="ECO:0000256" key="2">
    <source>
        <dbReference type="SAM" id="Phobius"/>
    </source>
</evidence>
<keyword evidence="2" id="KW-0472">Membrane</keyword>
<accession>A0A4V3IR60</accession>
<name>A0A4V3IR60_9MICO</name>
<feature type="transmembrane region" description="Helical" evidence="2">
    <location>
        <begin position="80"/>
        <end position="101"/>
    </location>
</feature>
<sequence>MSDSQQIQSPPPYSPQLETPAPQSKNVLGLISMIVGIAAFVGAFIPVLNYITGIIAIAGIVLGVLALLKKDKPRKAALTGTITSSVALILSIVLAIVYTGAIMKAVEEAQGGISASETAPDAGTDAGTDDTVPSDDASDEAVEEPSGDEVGTRGNPAPLGTLVELSDRTGLQYEITLDTSTLNANEQVAAAYEYNDVAPEGLQYAMISVTAVYKGADSGTPSYDLDIEFVSAAGTTHTVNDAYVFGEPAPALSDINDLYPDATGTGNVVIAIPAADAANGTWVVSSFFGDSKFFYSAQ</sequence>
<dbReference type="Proteomes" id="UP000297447">
    <property type="component" value="Unassembled WGS sequence"/>
</dbReference>
<dbReference type="AlphaFoldDB" id="A0A4V3IR60"/>
<feature type="compositionally biased region" description="Low complexity" evidence="1">
    <location>
        <begin position="118"/>
        <end position="131"/>
    </location>
</feature>
<dbReference type="RefSeq" id="WP_134519425.1">
    <property type="nucleotide sequence ID" value="NZ_SOHE01000044.1"/>
</dbReference>
<keyword evidence="4" id="KW-1185">Reference proteome</keyword>
<evidence type="ECO:0000256" key="1">
    <source>
        <dbReference type="SAM" id="MobiDB-lite"/>
    </source>
</evidence>
<proteinExistence type="predicted"/>
<protein>
    <submittedName>
        <fullName evidence="3">DUF4190 domain-containing protein</fullName>
    </submittedName>
</protein>
<dbReference type="EMBL" id="SOHE01000044">
    <property type="protein sequence ID" value="TFD50228.1"/>
    <property type="molecule type" value="Genomic_DNA"/>
</dbReference>
<organism evidence="3 4">
    <name type="scientific">Cryobacterium frigoriphilum</name>
    <dbReference type="NCBI Taxonomy" id="1259150"/>
    <lineage>
        <taxon>Bacteria</taxon>
        <taxon>Bacillati</taxon>
        <taxon>Actinomycetota</taxon>
        <taxon>Actinomycetes</taxon>
        <taxon>Micrococcales</taxon>
        <taxon>Microbacteriaceae</taxon>
        <taxon>Cryobacterium</taxon>
    </lineage>
</organism>
<dbReference type="OrthoDB" id="4424518at2"/>
<keyword evidence="2" id="KW-0812">Transmembrane</keyword>
<feature type="transmembrane region" description="Helical" evidence="2">
    <location>
        <begin position="27"/>
        <end position="45"/>
    </location>
</feature>